<evidence type="ECO:0000256" key="7">
    <source>
        <dbReference type="SAM" id="Phobius"/>
    </source>
</evidence>
<keyword evidence="4" id="KW-0735">Signal-anchor</keyword>
<dbReference type="EMBL" id="LFZN01000057">
    <property type="protein sequence ID" value="KXT01310.1"/>
    <property type="molecule type" value="Genomic_DNA"/>
</dbReference>
<dbReference type="OrthoDB" id="414175at2759"/>
<organism evidence="8 9">
    <name type="scientific">Pseudocercospora eumusae</name>
    <dbReference type="NCBI Taxonomy" id="321146"/>
    <lineage>
        <taxon>Eukaryota</taxon>
        <taxon>Fungi</taxon>
        <taxon>Dikarya</taxon>
        <taxon>Ascomycota</taxon>
        <taxon>Pezizomycotina</taxon>
        <taxon>Dothideomycetes</taxon>
        <taxon>Dothideomycetidae</taxon>
        <taxon>Mycosphaerellales</taxon>
        <taxon>Mycosphaerellaceae</taxon>
        <taxon>Pseudocercospora</taxon>
    </lineage>
</organism>
<comment type="caution">
    <text evidence="8">The sequence shown here is derived from an EMBL/GenBank/DDBJ whole genome shotgun (WGS) entry which is preliminary data.</text>
</comment>
<comment type="subcellular location">
    <subcellularLocation>
        <location evidence="1">Membrane</location>
        <topology evidence="1">Single-pass type II membrane protein</topology>
    </subcellularLocation>
</comment>
<dbReference type="PANTHER" id="PTHR23033">
    <property type="entry name" value="BETA1,3-GALACTOSYLTRANSFERASE"/>
    <property type="match status" value="1"/>
</dbReference>
<accession>A0A139HFT4</accession>
<gene>
    <name evidence="8" type="ORF">AC578_2699</name>
</gene>
<dbReference type="Proteomes" id="UP000070133">
    <property type="component" value="Unassembled WGS sequence"/>
</dbReference>
<evidence type="ECO:0008006" key="10">
    <source>
        <dbReference type="Google" id="ProtNLM"/>
    </source>
</evidence>
<evidence type="ECO:0000313" key="9">
    <source>
        <dbReference type="Proteomes" id="UP000070133"/>
    </source>
</evidence>
<comment type="similarity">
    <text evidence="2">Belongs to the glycosyltransferase 31 family. Beta3-Gal-T subfamily.</text>
</comment>
<keyword evidence="9" id="KW-1185">Reference proteome</keyword>
<evidence type="ECO:0000256" key="3">
    <source>
        <dbReference type="ARBA" id="ARBA00022692"/>
    </source>
</evidence>
<dbReference type="InterPro" id="IPR026050">
    <property type="entry name" value="C1GALT1/C1GALT1_chp1"/>
</dbReference>
<feature type="transmembrane region" description="Helical" evidence="7">
    <location>
        <begin position="36"/>
        <end position="55"/>
    </location>
</feature>
<reference evidence="8 9" key="1">
    <citation type="submission" date="2015-07" db="EMBL/GenBank/DDBJ databases">
        <title>Comparative genomics of the Sigatoka disease complex on banana suggests a link between parallel evolutionary changes in Pseudocercospora fijiensis and Pseudocercospora eumusae and increased virulence on the banana host.</title>
        <authorList>
            <person name="Chang T.-C."/>
            <person name="Salvucci A."/>
            <person name="Crous P.W."/>
            <person name="Stergiopoulos I."/>
        </authorList>
    </citation>
    <scope>NUCLEOTIDE SEQUENCE [LARGE SCALE GENOMIC DNA]</scope>
    <source>
        <strain evidence="8 9">CBS 114824</strain>
    </source>
</reference>
<dbReference type="GO" id="GO:0016020">
    <property type="term" value="C:membrane"/>
    <property type="evidence" value="ECO:0007669"/>
    <property type="project" value="UniProtKB-SubCell"/>
</dbReference>
<evidence type="ECO:0000256" key="2">
    <source>
        <dbReference type="ARBA" id="ARBA00006462"/>
    </source>
</evidence>
<name>A0A139HFT4_9PEZI</name>
<evidence type="ECO:0000256" key="1">
    <source>
        <dbReference type="ARBA" id="ARBA00004606"/>
    </source>
</evidence>
<dbReference type="PANTHER" id="PTHR23033:SF47">
    <property type="entry name" value="APPLE DOMAIN-CONTAINING PROTEIN-RELATED"/>
    <property type="match status" value="1"/>
</dbReference>
<keyword evidence="3 7" id="KW-0812">Transmembrane</keyword>
<evidence type="ECO:0000256" key="5">
    <source>
        <dbReference type="ARBA" id="ARBA00022989"/>
    </source>
</evidence>
<proteinExistence type="inferred from homology"/>
<evidence type="ECO:0000256" key="4">
    <source>
        <dbReference type="ARBA" id="ARBA00022968"/>
    </source>
</evidence>
<dbReference type="Gene3D" id="3.90.550.50">
    <property type="match status" value="1"/>
</dbReference>
<protein>
    <recommendedName>
        <fullName evidence="10">Glycosyltransferase family 31 protein</fullName>
    </recommendedName>
</protein>
<keyword evidence="5 7" id="KW-1133">Transmembrane helix</keyword>
<evidence type="ECO:0000313" key="8">
    <source>
        <dbReference type="EMBL" id="KXT01310.1"/>
    </source>
</evidence>
<keyword evidence="6 7" id="KW-0472">Membrane</keyword>
<sequence length="511" mass="58968">MRQQRNYKRHALPVSRVCFCFMYTDQMTAVLSGARGLTLTRIAVIFLFVLAIFLFRHTWPTATAPATAPDLLTHDHAELVTHPSSPSPLPSHETGTDHVEASSHHVNDTCLHLPGADKVMIMLKTGATELYQKLPTHFVTTLKCIPHFIVFSDLEQSFADTKIHDAIKPVSKKVREKHEDFNMYREIEKWHAEGQDLGKLMGDSGWNLDKWKFLPMFHETFENAPDHIQWFVMIEADTSLHWLNLLLWLQSMDHQQPYYLGAQNVIGDTTFAHGGSGIVVSRKAADILEAARYNAGKELYDEKWEDQTAMSCCGDEIIARAFKAVDIPLTPAWPLIQGETISTVDFTERHWCTPPITFHHVSPIEVDTYWQFQIDWAAEHGWRTPYLYRDIFEHFLGRHVTVNRTSWNNLSNDQRFVSASLTGQDDTVFSELEPHQQKATESEEWCAEACVIEGDKCIQWMFTPGRCHLGRDIRFGKSDEREDEHWRSGWIQERIDQFRKSQEGCKINWRG</sequence>
<dbReference type="STRING" id="321146.A0A139HFT4"/>
<evidence type="ECO:0000256" key="6">
    <source>
        <dbReference type="ARBA" id="ARBA00023136"/>
    </source>
</evidence>
<dbReference type="AlphaFoldDB" id="A0A139HFT4"/>